<dbReference type="Pfam" id="PF18305">
    <property type="entry name" value="DNA_pol_A_exoN"/>
    <property type="match status" value="1"/>
</dbReference>
<dbReference type="SUPFAM" id="SSF47819">
    <property type="entry name" value="HRDC-like"/>
    <property type="match status" value="1"/>
</dbReference>
<dbReference type="PANTHER" id="PTHR47649:SF1">
    <property type="entry name" value="RIBONUCLEASE D"/>
    <property type="match status" value="1"/>
</dbReference>
<sequence length="457" mass="49370">MAQQPDEQGATDAEEAPPVELLTLADGLPPVIDTPDALATYCAAIAAGSGPVAIDAERASGYRYSNRAYLIQVKREGAGIGLIDPIAFDDLSPLADAIGDAEWILHAATQDLPCLAEVGLRPAALFDTELAGRLLNYPRVGLATLVEVLLERQLLKEHSAVDWSTRPLPEPWLEYAALDVEVLVELRNLLAAQLEEAGKADWARQEFENLRAFTPTVRVDAWRRTSGLHKVRGRRTLGAVRALWEARDRIAQERDVTPGRLIPDAALVAAATAMPANRGALMSTPGFHGRGASRYANEWLAAVREAAELPEDQLPTRVSHGDGPPAPRAWADKDPVAARRLELARAAVTRIAEEHQVPLENLLTPDTLRRTMWTPPRTREPVELLEAVIDQLRGLGARSWQVGLTAPALSRAILDAEKPKRQSRERSSVAPSDASDAPDAAPDGSPDADSEGDSDGS</sequence>
<dbReference type="GO" id="GO:0006139">
    <property type="term" value="P:nucleobase-containing compound metabolic process"/>
    <property type="evidence" value="ECO:0007669"/>
    <property type="project" value="InterPro"/>
</dbReference>
<dbReference type="CDD" id="cd06142">
    <property type="entry name" value="RNaseD_exo"/>
    <property type="match status" value="1"/>
</dbReference>
<dbReference type="Gene3D" id="1.10.150.80">
    <property type="entry name" value="HRDC domain"/>
    <property type="match status" value="2"/>
</dbReference>
<evidence type="ECO:0000313" key="4">
    <source>
        <dbReference type="Proteomes" id="UP000562045"/>
    </source>
</evidence>
<dbReference type="RefSeq" id="WP_179649803.1">
    <property type="nucleotide sequence ID" value="NZ_JACBZM010000001.1"/>
</dbReference>
<accession>A0A7Y9ZM34</accession>
<dbReference type="InterPro" id="IPR044876">
    <property type="entry name" value="HRDC_dom_sf"/>
</dbReference>
<dbReference type="InterPro" id="IPR002562">
    <property type="entry name" value="3'-5'_exonuclease_dom"/>
</dbReference>
<dbReference type="InterPro" id="IPR051086">
    <property type="entry name" value="RNase_D-like"/>
</dbReference>
<dbReference type="InterPro" id="IPR012337">
    <property type="entry name" value="RNaseH-like_sf"/>
</dbReference>
<dbReference type="PROSITE" id="PS50967">
    <property type="entry name" value="HRDC"/>
    <property type="match status" value="1"/>
</dbReference>
<evidence type="ECO:0000259" key="2">
    <source>
        <dbReference type="PROSITE" id="PS50967"/>
    </source>
</evidence>
<feature type="compositionally biased region" description="Low complexity" evidence="1">
    <location>
        <begin position="428"/>
        <end position="445"/>
    </location>
</feature>
<dbReference type="SMART" id="SM00474">
    <property type="entry name" value="35EXOc"/>
    <property type="match status" value="1"/>
</dbReference>
<protein>
    <submittedName>
        <fullName evidence="3">Ribonuclease D</fullName>
        <ecNumber evidence="3">3.1.13.5</ecNumber>
    </submittedName>
</protein>
<name>A0A7Y9ZM34_9ACTN</name>
<proteinExistence type="predicted"/>
<dbReference type="GO" id="GO:0000166">
    <property type="term" value="F:nucleotide binding"/>
    <property type="evidence" value="ECO:0007669"/>
    <property type="project" value="InterPro"/>
</dbReference>
<gene>
    <name evidence="3" type="ORF">BJ993_003111</name>
</gene>
<comment type="caution">
    <text evidence="3">The sequence shown here is derived from an EMBL/GenBank/DDBJ whole genome shotgun (WGS) entry which is preliminary data.</text>
</comment>
<evidence type="ECO:0000313" key="3">
    <source>
        <dbReference type="EMBL" id="NYI46031.1"/>
    </source>
</evidence>
<dbReference type="EC" id="3.1.13.5" evidence="3"/>
<dbReference type="Pfam" id="PF00570">
    <property type="entry name" value="HRDC"/>
    <property type="match status" value="1"/>
</dbReference>
<feature type="compositionally biased region" description="Acidic residues" evidence="1">
    <location>
        <begin position="446"/>
        <end position="457"/>
    </location>
</feature>
<reference evidence="3 4" key="1">
    <citation type="submission" date="2020-07" db="EMBL/GenBank/DDBJ databases">
        <title>Sequencing the genomes of 1000 actinobacteria strains.</title>
        <authorList>
            <person name="Klenk H.-P."/>
        </authorList>
    </citation>
    <scope>NUCLEOTIDE SEQUENCE [LARGE SCALE GENOMIC DNA]</scope>
    <source>
        <strain evidence="3 4">DSM 15131</strain>
    </source>
</reference>
<dbReference type="Proteomes" id="UP000562045">
    <property type="component" value="Unassembled WGS sequence"/>
</dbReference>
<dbReference type="GO" id="GO:0003676">
    <property type="term" value="F:nucleic acid binding"/>
    <property type="evidence" value="ECO:0007669"/>
    <property type="project" value="InterPro"/>
</dbReference>
<dbReference type="EMBL" id="JACBZM010000001">
    <property type="protein sequence ID" value="NYI46031.1"/>
    <property type="molecule type" value="Genomic_DNA"/>
</dbReference>
<organism evidence="3 4">
    <name type="scientific">Nocardioides aromaticivorans</name>
    <dbReference type="NCBI Taxonomy" id="200618"/>
    <lineage>
        <taxon>Bacteria</taxon>
        <taxon>Bacillati</taxon>
        <taxon>Actinomycetota</taxon>
        <taxon>Actinomycetes</taxon>
        <taxon>Propionibacteriales</taxon>
        <taxon>Nocardioidaceae</taxon>
        <taxon>Nocardioides</taxon>
    </lineage>
</organism>
<dbReference type="GO" id="GO:0033890">
    <property type="term" value="F:ribonuclease D activity"/>
    <property type="evidence" value="ECO:0007669"/>
    <property type="project" value="UniProtKB-EC"/>
</dbReference>
<dbReference type="Gene3D" id="3.30.420.10">
    <property type="entry name" value="Ribonuclease H-like superfamily/Ribonuclease H"/>
    <property type="match status" value="1"/>
</dbReference>
<dbReference type="AlphaFoldDB" id="A0A7Y9ZM34"/>
<dbReference type="PANTHER" id="PTHR47649">
    <property type="entry name" value="RIBONUCLEASE D"/>
    <property type="match status" value="1"/>
</dbReference>
<dbReference type="SMART" id="SM00341">
    <property type="entry name" value="HRDC"/>
    <property type="match status" value="1"/>
</dbReference>
<dbReference type="SUPFAM" id="SSF53098">
    <property type="entry name" value="Ribonuclease H-like"/>
    <property type="match status" value="1"/>
</dbReference>
<feature type="region of interest" description="Disordered" evidence="1">
    <location>
        <begin position="415"/>
        <end position="457"/>
    </location>
</feature>
<dbReference type="Pfam" id="PF01612">
    <property type="entry name" value="DNA_pol_A_exo1"/>
    <property type="match status" value="1"/>
</dbReference>
<dbReference type="GO" id="GO:0008408">
    <property type="term" value="F:3'-5' exonuclease activity"/>
    <property type="evidence" value="ECO:0007669"/>
    <property type="project" value="InterPro"/>
</dbReference>
<feature type="compositionally biased region" description="Basic and acidic residues" evidence="1">
    <location>
        <begin position="415"/>
        <end position="427"/>
    </location>
</feature>
<dbReference type="InterPro" id="IPR041605">
    <property type="entry name" value="Exo_C"/>
</dbReference>
<evidence type="ECO:0000256" key="1">
    <source>
        <dbReference type="SAM" id="MobiDB-lite"/>
    </source>
</evidence>
<dbReference type="InterPro" id="IPR002121">
    <property type="entry name" value="HRDC_dom"/>
</dbReference>
<dbReference type="InterPro" id="IPR010997">
    <property type="entry name" value="HRDC-like_sf"/>
</dbReference>
<keyword evidence="3" id="KW-0378">Hydrolase</keyword>
<feature type="domain" description="HRDC" evidence="2">
    <location>
        <begin position="233"/>
        <end position="313"/>
    </location>
</feature>
<dbReference type="InterPro" id="IPR036397">
    <property type="entry name" value="RNaseH_sf"/>
</dbReference>